<dbReference type="InParanoid" id="A0A0R0L6F1"/>
<reference evidence="1 2" key="1">
    <citation type="journal article" date="2010" name="Nature">
        <title>Genome sequence of the palaeopolyploid soybean.</title>
        <authorList>
            <person name="Schmutz J."/>
            <person name="Cannon S.B."/>
            <person name="Schlueter J."/>
            <person name="Ma J."/>
            <person name="Mitros T."/>
            <person name="Nelson W."/>
            <person name="Hyten D.L."/>
            <person name="Song Q."/>
            <person name="Thelen J.J."/>
            <person name="Cheng J."/>
            <person name="Xu D."/>
            <person name="Hellsten U."/>
            <person name="May G.D."/>
            <person name="Yu Y."/>
            <person name="Sakurai T."/>
            <person name="Umezawa T."/>
            <person name="Bhattacharyya M.K."/>
            <person name="Sandhu D."/>
            <person name="Valliyodan B."/>
            <person name="Lindquist E."/>
            <person name="Peto M."/>
            <person name="Grant D."/>
            <person name="Shu S."/>
            <person name="Goodstein D."/>
            <person name="Barry K."/>
            <person name="Futrell-Griggs M."/>
            <person name="Abernathy B."/>
            <person name="Du J."/>
            <person name="Tian Z."/>
            <person name="Zhu L."/>
            <person name="Gill N."/>
            <person name="Joshi T."/>
            <person name="Libault M."/>
            <person name="Sethuraman A."/>
            <person name="Zhang X.-C."/>
            <person name="Shinozaki K."/>
            <person name="Nguyen H.T."/>
            <person name="Wing R.A."/>
            <person name="Cregan P."/>
            <person name="Specht J."/>
            <person name="Grimwood J."/>
            <person name="Rokhsar D."/>
            <person name="Stacey G."/>
            <person name="Shoemaker R.C."/>
            <person name="Jackson S.A."/>
        </authorList>
    </citation>
    <scope>NUCLEOTIDE SEQUENCE</scope>
    <source>
        <strain evidence="2">cv. Williams 82</strain>
        <tissue evidence="1">Callus</tissue>
    </source>
</reference>
<evidence type="ECO:0000313" key="1">
    <source>
        <dbReference type="EMBL" id="KRH72467.1"/>
    </source>
</evidence>
<gene>
    <name evidence="1" type="ORF">GLYMA_02G214800</name>
</gene>
<dbReference type="Gramene" id="KRH72467">
    <property type="protein sequence ID" value="KRH72467"/>
    <property type="gene ID" value="GLYMA_02G214800"/>
</dbReference>
<organism evidence="1">
    <name type="scientific">Glycine max</name>
    <name type="common">Soybean</name>
    <name type="synonym">Glycine hispida</name>
    <dbReference type="NCBI Taxonomy" id="3847"/>
    <lineage>
        <taxon>Eukaryota</taxon>
        <taxon>Viridiplantae</taxon>
        <taxon>Streptophyta</taxon>
        <taxon>Embryophyta</taxon>
        <taxon>Tracheophyta</taxon>
        <taxon>Spermatophyta</taxon>
        <taxon>Magnoliopsida</taxon>
        <taxon>eudicotyledons</taxon>
        <taxon>Gunneridae</taxon>
        <taxon>Pentapetalae</taxon>
        <taxon>rosids</taxon>
        <taxon>fabids</taxon>
        <taxon>Fabales</taxon>
        <taxon>Fabaceae</taxon>
        <taxon>Papilionoideae</taxon>
        <taxon>50 kb inversion clade</taxon>
        <taxon>NPAAA clade</taxon>
        <taxon>indigoferoid/millettioid clade</taxon>
        <taxon>Phaseoleae</taxon>
        <taxon>Glycine</taxon>
        <taxon>Glycine subgen. Soja</taxon>
    </lineage>
</organism>
<evidence type="ECO:0000313" key="2">
    <source>
        <dbReference type="EnsemblPlants" id="KRH72467"/>
    </source>
</evidence>
<name>A0A0R0L6F1_SOYBN</name>
<sequence length="71" mass="8203">MLELSPLDSWICNFSDLLFSVYNFLKGTLRIKTLLCVIKLSRGITLHFFQTLLSELLIKKKSICDLEVLLL</sequence>
<evidence type="ECO:0000313" key="3">
    <source>
        <dbReference type="Proteomes" id="UP000008827"/>
    </source>
</evidence>
<reference evidence="2" key="2">
    <citation type="submission" date="2018-02" db="UniProtKB">
        <authorList>
            <consortium name="EnsemblPlants"/>
        </authorList>
    </citation>
    <scope>IDENTIFICATION</scope>
    <source>
        <strain evidence="2">Williams 82</strain>
    </source>
</reference>
<dbReference type="EMBL" id="CM000835">
    <property type="protein sequence ID" value="KRH72467.1"/>
    <property type="molecule type" value="Genomic_DNA"/>
</dbReference>
<accession>A0A0R0L6F1</accession>
<dbReference type="EnsemblPlants" id="KRH72467">
    <property type="protein sequence ID" value="KRH72467"/>
    <property type="gene ID" value="GLYMA_02G214800"/>
</dbReference>
<dbReference type="AlphaFoldDB" id="A0A0R0L6F1"/>
<proteinExistence type="predicted"/>
<protein>
    <submittedName>
        <fullName evidence="1 2">Uncharacterized protein</fullName>
    </submittedName>
</protein>
<reference evidence="1" key="3">
    <citation type="submission" date="2018-07" db="EMBL/GenBank/DDBJ databases">
        <title>WGS assembly of Glycine max.</title>
        <authorList>
            <person name="Schmutz J."/>
            <person name="Cannon S."/>
            <person name="Schlueter J."/>
            <person name="Ma J."/>
            <person name="Mitros T."/>
            <person name="Nelson W."/>
            <person name="Hyten D."/>
            <person name="Song Q."/>
            <person name="Thelen J."/>
            <person name="Cheng J."/>
            <person name="Xu D."/>
            <person name="Hellsten U."/>
            <person name="May G."/>
            <person name="Yu Y."/>
            <person name="Sakurai T."/>
            <person name="Umezawa T."/>
            <person name="Bhattacharyya M."/>
            <person name="Sandhu D."/>
            <person name="Valliyodan B."/>
            <person name="Lindquist E."/>
            <person name="Peto M."/>
            <person name="Grant D."/>
            <person name="Shu S."/>
            <person name="Goodstein D."/>
            <person name="Barry K."/>
            <person name="Futrell-Griggs M."/>
            <person name="Abernathy B."/>
            <person name="Du J."/>
            <person name="Tian Z."/>
            <person name="Zhu L."/>
            <person name="Gill N."/>
            <person name="Joshi T."/>
            <person name="Libault M."/>
            <person name="Sethuraman A."/>
            <person name="Zhang X."/>
            <person name="Shinozaki K."/>
            <person name="Nguyen H."/>
            <person name="Wing R."/>
            <person name="Cregan P."/>
            <person name="Specht J."/>
            <person name="Grimwood J."/>
            <person name="Rokhsar D."/>
            <person name="Stacey G."/>
            <person name="Shoemaker R."/>
            <person name="Jackson S."/>
        </authorList>
    </citation>
    <scope>NUCLEOTIDE SEQUENCE</scope>
    <source>
        <tissue evidence="1">Callus</tissue>
    </source>
</reference>
<keyword evidence="3" id="KW-1185">Reference proteome</keyword>
<dbReference type="Proteomes" id="UP000008827">
    <property type="component" value="Chromosome 2"/>
</dbReference>